<dbReference type="Gene3D" id="3.40.50.150">
    <property type="entry name" value="Vaccinia Virus protein VP39"/>
    <property type="match status" value="1"/>
</dbReference>
<accession>A0A926QLF6</accession>
<evidence type="ECO:0000313" key="6">
    <source>
        <dbReference type="EMBL" id="MBD0382798.1"/>
    </source>
</evidence>
<organism evidence="6 7">
    <name type="scientific">Paenibacillus sedimenti</name>
    <dbReference type="NCBI Taxonomy" id="2770274"/>
    <lineage>
        <taxon>Bacteria</taxon>
        <taxon>Bacillati</taxon>
        <taxon>Bacillota</taxon>
        <taxon>Bacilli</taxon>
        <taxon>Bacillales</taxon>
        <taxon>Paenibacillaceae</taxon>
        <taxon>Paenibacillus</taxon>
    </lineage>
</organism>
<evidence type="ECO:0000313" key="7">
    <source>
        <dbReference type="Proteomes" id="UP000650466"/>
    </source>
</evidence>
<evidence type="ECO:0000259" key="5">
    <source>
        <dbReference type="PROSITE" id="PS50937"/>
    </source>
</evidence>
<dbReference type="Pfam" id="PF08241">
    <property type="entry name" value="Methyltransf_11"/>
    <property type="match status" value="1"/>
</dbReference>
<dbReference type="InterPro" id="IPR000551">
    <property type="entry name" value="MerR-type_HTH_dom"/>
</dbReference>
<name>A0A926QLF6_9BACL</name>
<comment type="caution">
    <text evidence="6">The sequence shown here is derived from an EMBL/GenBank/DDBJ whole genome shotgun (WGS) entry which is preliminary data.</text>
</comment>
<feature type="domain" description="HTH merR-type" evidence="5">
    <location>
        <begin position="1"/>
        <end position="69"/>
    </location>
</feature>
<dbReference type="Proteomes" id="UP000650466">
    <property type="component" value="Unassembled WGS sequence"/>
</dbReference>
<evidence type="ECO:0000256" key="1">
    <source>
        <dbReference type="ARBA" id="ARBA00022491"/>
    </source>
</evidence>
<dbReference type="GO" id="GO:0003700">
    <property type="term" value="F:DNA-binding transcription factor activity"/>
    <property type="evidence" value="ECO:0007669"/>
    <property type="project" value="InterPro"/>
</dbReference>
<dbReference type="PROSITE" id="PS50937">
    <property type="entry name" value="HTH_MERR_2"/>
    <property type="match status" value="1"/>
</dbReference>
<reference evidence="6" key="1">
    <citation type="submission" date="2020-09" db="EMBL/GenBank/DDBJ databases">
        <title>Draft Genome Sequence of Paenibacillus sp. WST5.</title>
        <authorList>
            <person name="Bao Z."/>
        </authorList>
    </citation>
    <scope>NUCLEOTIDE SEQUENCE</scope>
    <source>
        <strain evidence="6">WST5</strain>
    </source>
</reference>
<dbReference type="SMART" id="SM00422">
    <property type="entry name" value="HTH_MERR"/>
    <property type="match status" value="1"/>
</dbReference>
<keyword evidence="6" id="KW-0808">Transferase</keyword>
<keyword evidence="4" id="KW-0804">Transcription</keyword>
<dbReference type="PANTHER" id="PTHR30204">
    <property type="entry name" value="REDOX-CYCLING DRUG-SENSING TRANSCRIPTIONAL ACTIVATOR SOXR"/>
    <property type="match status" value="1"/>
</dbReference>
<dbReference type="SUPFAM" id="SSF53335">
    <property type="entry name" value="S-adenosyl-L-methionine-dependent methyltransferases"/>
    <property type="match status" value="1"/>
</dbReference>
<dbReference type="SUPFAM" id="SSF46955">
    <property type="entry name" value="Putative DNA-binding domain"/>
    <property type="match status" value="1"/>
</dbReference>
<dbReference type="GO" id="GO:0003677">
    <property type="term" value="F:DNA binding"/>
    <property type="evidence" value="ECO:0007669"/>
    <property type="project" value="UniProtKB-KW"/>
</dbReference>
<sequence length="348" mass="39668">MLIHEISRKIGITARAIRFYEQKGLLSPAKIKENGYRTYTEQDAWRLQTIISLREVGMTLDDIRQTLNQSDSSSQEEFIYALQLQRSMLFRQWTGMKQMIDTMDRMIHAAKVNQTLPTEQLYELAGHNKAMRDLRDSWRDHWDFDAKASQFDRQLKDENLSPNAAYEAALNLIARLVSPLIGKKGLDVGTATGNLAGKLQQLGASMSAIDQSKQMLKLCESKYPQIELKLGNVLAIPFMDGHFDIVVSSFALHHLTQPQRTLAWDEMLRVLKPGGRICLADYMLSDASEQSTYIAKIIASGANKLPMMHEEVELYPIHTDLIAWMKQHASQVASHRINELIYIVYAQK</sequence>
<dbReference type="InterPro" id="IPR013216">
    <property type="entry name" value="Methyltransf_11"/>
</dbReference>
<dbReference type="InterPro" id="IPR009061">
    <property type="entry name" value="DNA-bd_dom_put_sf"/>
</dbReference>
<keyword evidence="7" id="KW-1185">Reference proteome</keyword>
<keyword evidence="1" id="KW-0678">Repressor</keyword>
<dbReference type="RefSeq" id="WP_188176578.1">
    <property type="nucleotide sequence ID" value="NZ_JACVVD010000008.1"/>
</dbReference>
<evidence type="ECO:0000256" key="2">
    <source>
        <dbReference type="ARBA" id="ARBA00023015"/>
    </source>
</evidence>
<dbReference type="AlphaFoldDB" id="A0A926QLF6"/>
<dbReference type="InterPro" id="IPR047057">
    <property type="entry name" value="MerR_fam"/>
</dbReference>
<dbReference type="EMBL" id="JACVVD010000008">
    <property type="protein sequence ID" value="MBD0382798.1"/>
    <property type="molecule type" value="Genomic_DNA"/>
</dbReference>
<proteinExistence type="predicted"/>
<dbReference type="CDD" id="cd01106">
    <property type="entry name" value="HTH_TipAL-Mta"/>
    <property type="match status" value="1"/>
</dbReference>
<gene>
    <name evidence="6" type="ORF">ICC18_22000</name>
</gene>
<keyword evidence="6" id="KW-0489">Methyltransferase</keyword>
<keyword evidence="3" id="KW-0238">DNA-binding</keyword>
<dbReference type="PANTHER" id="PTHR30204:SF69">
    <property type="entry name" value="MERR-FAMILY TRANSCRIPTIONAL REGULATOR"/>
    <property type="match status" value="1"/>
</dbReference>
<dbReference type="CDD" id="cd02440">
    <property type="entry name" value="AdoMet_MTases"/>
    <property type="match status" value="1"/>
</dbReference>
<dbReference type="InterPro" id="IPR029063">
    <property type="entry name" value="SAM-dependent_MTases_sf"/>
</dbReference>
<dbReference type="PRINTS" id="PR00040">
    <property type="entry name" value="HTHMERR"/>
</dbReference>
<dbReference type="Pfam" id="PF13411">
    <property type="entry name" value="MerR_1"/>
    <property type="match status" value="1"/>
</dbReference>
<dbReference type="GO" id="GO:0032259">
    <property type="term" value="P:methylation"/>
    <property type="evidence" value="ECO:0007669"/>
    <property type="project" value="UniProtKB-KW"/>
</dbReference>
<keyword evidence="2" id="KW-0805">Transcription regulation</keyword>
<protein>
    <submittedName>
        <fullName evidence="6">Methyltransferase domain-containing protein</fullName>
    </submittedName>
</protein>
<evidence type="ECO:0000256" key="3">
    <source>
        <dbReference type="ARBA" id="ARBA00023125"/>
    </source>
</evidence>
<dbReference type="Gene3D" id="1.10.1660.10">
    <property type="match status" value="1"/>
</dbReference>
<dbReference type="GO" id="GO:0008757">
    <property type="term" value="F:S-adenosylmethionine-dependent methyltransferase activity"/>
    <property type="evidence" value="ECO:0007669"/>
    <property type="project" value="InterPro"/>
</dbReference>
<evidence type="ECO:0000256" key="4">
    <source>
        <dbReference type="ARBA" id="ARBA00023163"/>
    </source>
</evidence>